<dbReference type="AlphaFoldDB" id="A0AAW1WC86"/>
<reference evidence="1 2" key="1">
    <citation type="journal article" date="2023" name="G3 (Bethesda)">
        <title>A chromosome-length genome assembly and annotation of blackberry (Rubus argutus, cv. 'Hillquist').</title>
        <authorList>
            <person name="Bruna T."/>
            <person name="Aryal R."/>
            <person name="Dudchenko O."/>
            <person name="Sargent D.J."/>
            <person name="Mead D."/>
            <person name="Buti M."/>
            <person name="Cavallini A."/>
            <person name="Hytonen T."/>
            <person name="Andres J."/>
            <person name="Pham M."/>
            <person name="Weisz D."/>
            <person name="Mascagni F."/>
            <person name="Usai G."/>
            <person name="Natali L."/>
            <person name="Bassil N."/>
            <person name="Fernandez G.E."/>
            <person name="Lomsadze A."/>
            <person name="Armour M."/>
            <person name="Olukolu B."/>
            <person name="Poorten T."/>
            <person name="Britton C."/>
            <person name="Davik J."/>
            <person name="Ashrafi H."/>
            <person name="Aiden E.L."/>
            <person name="Borodovsky M."/>
            <person name="Worthington M."/>
        </authorList>
    </citation>
    <scope>NUCLEOTIDE SEQUENCE [LARGE SCALE GENOMIC DNA]</scope>
    <source>
        <strain evidence="1">PI 553951</strain>
    </source>
</reference>
<name>A0AAW1WC86_RUBAR</name>
<protein>
    <submittedName>
        <fullName evidence="1">Uncharacterized protein</fullName>
    </submittedName>
</protein>
<gene>
    <name evidence="1" type="ORF">M0R45_029995</name>
</gene>
<dbReference type="Proteomes" id="UP001457282">
    <property type="component" value="Unassembled WGS sequence"/>
</dbReference>
<sequence>MQAQAERKKASRKASQMELNDAIYQIERKGKFYHEFSNKELTDLNLLLKEKMDRTRQLIDYCEKNPHPVALEVGEAYEHIMSQIG</sequence>
<proteinExistence type="predicted"/>
<accession>A0AAW1WC86</accession>
<comment type="caution">
    <text evidence="1">The sequence shown here is derived from an EMBL/GenBank/DDBJ whole genome shotgun (WGS) entry which is preliminary data.</text>
</comment>
<keyword evidence="2" id="KW-1185">Reference proteome</keyword>
<dbReference type="EMBL" id="JBEDUW010000006">
    <property type="protein sequence ID" value="KAK9921486.1"/>
    <property type="molecule type" value="Genomic_DNA"/>
</dbReference>
<evidence type="ECO:0000313" key="1">
    <source>
        <dbReference type="EMBL" id="KAK9921486.1"/>
    </source>
</evidence>
<organism evidence="1 2">
    <name type="scientific">Rubus argutus</name>
    <name type="common">Southern blackberry</name>
    <dbReference type="NCBI Taxonomy" id="59490"/>
    <lineage>
        <taxon>Eukaryota</taxon>
        <taxon>Viridiplantae</taxon>
        <taxon>Streptophyta</taxon>
        <taxon>Embryophyta</taxon>
        <taxon>Tracheophyta</taxon>
        <taxon>Spermatophyta</taxon>
        <taxon>Magnoliopsida</taxon>
        <taxon>eudicotyledons</taxon>
        <taxon>Gunneridae</taxon>
        <taxon>Pentapetalae</taxon>
        <taxon>rosids</taxon>
        <taxon>fabids</taxon>
        <taxon>Rosales</taxon>
        <taxon>Rosaceae</taxon>
        <taxon>Rosoideae</taxon>
        <taxon>Rosoideae incertae sedis</taxon>
        <taxon>Rubus</taxon>
    </lineage>
</organism>
<evidence type="ECO:0000313" key="2">
    <source>
        <dbReference type="Proteomes" id="UP001457282"/>
    </source>
</evidence>